<accession>A0AAD5LK90</accession>
<comment type="caution">
    <text evidence="2">The sequence shown here is derived from an EMBL/GenBank/DDBJ whole genome shotgun (WGS) entry which is preliminary data.</text>
</comment>
<keyword evidence="1" id="KW-1133">Transmembrane helix</keyword>
<protein>
    <submittedName>
        <fullName evidence="2">Uncharacterized protein</fullName>
    </submittedName>
</protein>
<dbReference type="EMBL" id="WJBH02000005">
    <property type="protein sequence ID" value="KAI9559278.1"/>
    <property type="molecule type" value="Genomic_DNA"/>
</dbReference>
<keyword evidence="3" id="KW-1185">Reference proteome</keyword>
<keyword evidence="1" id="KW-0812">Transmembrane</keyword>
<feature type="transmembrane region" description="Helical" evidence="1">
    <location>
        <begin position="16"/>
        <end position="33"/>
    </location>
</feature>
<dbReference type="AlphaFoldDB" id="A0AAD5LK90"/>
<reference evidence="2 3" key="1">
    <citation type="submission" date="2022-05" db="EMBL/GenBank/DDBJ databases">
        <title>A multi-omics perspective on studying reproductive biology in Daphnia sinensis.</title>
        <authorList>
            <person name="Jia J."/>
        </authorList>
    </citation>
    <scope>NUCLEOTIDE SEQUENCE [LARGE SCALE GENOMIC DNA]</scope>
    <source>
        <strain evidence="2 3">WSL</strain>
    </source>
</reference>
<proteinExistence type="predicted"/>
<keyword evidence="1" id="KW-0472">Membrane</keyword>
<organism evidence="2 3">
    <name type="scientific">Daphnia sinensis</name>
    <dbReference type="NCBI Taxonomy" id="1820382"/>
    <lineage>
        <taxon>Eukaryota</taxon>
        <taxon>Metazoa</taxon>
        <taxon>Ecdysozoa</taxon>
        <taxon>Arthropoda</taxon>
        <taxon>Crustacea</taxon>
        <taxon>Branchiopoda</taxon>
        <taxon>Diplostraca</taxon>
        <taxon>Cladocera</taxon>
        <taxon>Anomopoda</taxon>
        <taxon>Daphniidae</taxon>
        <taxon>Daphnia</taxon>
        <taxon>Daphnia similis group</taxon>
    </lineage>
</organism>
<evidence type="ECO:0000313" key="3">
    <source>
        <dbReference type="Proteomes" id="UP000820818"/>
    </source>
</evidence>
<gene>
    <name evidence="2" type="ORF">GHT06_016067</name>
</gene>
<evidence type="ECO:0000256" key="1">
    <source>
        <dbReference type="SAM" id="Phobius"/>
    </source>
</evidence>
<name>A0AAD5LK90_9CRUS</name>
<evidence type="ECO:0000313" key="2">
    <source>
        <dbReference type="EMBL" id="KAI9559278.1"/>
    </source>
</evidence>
<sequence>MAENADAHVQADTCPFHLLLLCCSIQLIVLFHVHRRMSVITAFQTLSGLFSGGFIQHSIYSRKKQLNAKAKKCGTEETSSEFIRCKASYGDGCCMTAVRLDVRTRRGYSPSLQLVLHDWELKRREFGTWPSAPTNEFLFKCRCLLSECRDVKVFPNPSAIYCVYMLLNHQAYVPGEDVFKKDVSCRHKPNDFHSPFQSTAENSSMKLRKVSVTVLEETICAKHYTERFSIAQQCCGHRIGTKHLPGYSIRLNIIVEFGVDVLFYFDFTGSTPEDVPAFIVNLNTLSYNGGDEGSISRKVSSFLMHENYNGNTYTPLSPLKTVPIPNKQKNEAIPHLYP</sequence>
<dbReference type="Proteomes" id="UP000820818">
    <property type="component" value="Linkage Group LG5"/>
</dbReference>